<evidence type="ECO:0000256" key="5">
    <source>
        <dbReference type="ARBA" id="ARBA00038359"/>
    </source>
</evidence>
<feature type="transmembrane region" description="Helical" evidence="6">
    <location>
        <begin position="84"/>
        <end position="109"/>
    </location>
</feature>
<organism evidence="8 9">
    <name type="scientific">Ascochyta lentis</name>
    <dbReference type="NCBI Taxonomy" id="205686"/>
    <lineage>
        <taxon>Eukaryota</taxon>
        <taxon>Fungi</taxon>
        <taxon>Dikarya</taxon>
        <taxon>Ascomycota</taxon>
        <taxon>Pezizomycotina</taxon>
        <taxon>Dothideomycetes</taxon>
        <taxon>Pleosporomycetidae</taxon>
        <taxon>Pleosporales</taxon>
        <taxon>Pleosporineae</taxon>
        <taxon>Didymellaceae</taxon>
        <taxon>Ascochyta</taxon>
    </lineage>
</organism>
<dbReference type="OrthoDB" id="5329176at2759"/>
<dbReference type="PANTHER" id="PTHR33048">
    <property type="entry name" value="PTH11-LIKE INTEGRAL MEMBRANE PROTEIN (AFU_ORTHOLOGUE AFUA_5G11245)"/>
    <property type="match status" value="1"/>
</dbReference>
<evidence type="ECO:0000256" key="1">
    <source>
        <dbReference type="ARBA" id="ARBA00004141"/>
    </source>
</evidence>
<evidence type="ECO:0000313" key="8">
    <source>
        <dbReference type="EMBL" id="KAF9700047.1"/>
    </source>
</evidence>
<evidence type="ECO:0000256" key="3">
    <source>
        <dbReference type="ARBA" id="ARBA00022989"/>
    </source>
</evidence>
<comment type="caution">
    <text evidence="8">The sequence shown here is derived from an EMBL/GenBank/DDBJ whole genome shotgun (WGS) entry which is preliminary data.</text>
</comment>
<feature type="transmembrane region" description="Helical" evidence="6">
    <location>
        <begin position="6"/>
        <end position="30"/>
    </location>
</feature>
<dbReference type="Pfam" id="PF20684">
    <property type="entry name" value="Fung_rhodopsin"/>
    <property type="match status" value="1"/>
</dbReference>
<dbReference type="PROSITE" id="PS51257">
    <property type="entry name" value="PROKAR_LIPOPROTEIN"/>
    <property type="match status" value="1"/>
</dbReference>
<feature type="transmembrane region" description="Helical" evidence="6">
    <location>
        <begin position="242"/>
        <end position="265"/>
    </location>
</feature>
<comment type="similarity">
    <text evidence="5">Belongs to the SAT4 family.</text>
</comment>
<reference evidence="8" key="2">
    <citation type="submission" date="2020-09" db="EMBL/GenBank/DDBJ databases">
        <title>Reference genome assembly for Australian Ascochyta lentis isolate Al4.</title>
        <authorList>
            <person name="Lee R.C."/>
            <person name="Farfan-Caceres L.M."/>
            <person name="Debler J.W."/>
            <person name="Williams A.H."/>
            <person name="Henares B.M."/>
        </authorList>
    </citation>
    <scope>NUCLEOTIDE SEQUENCE</scope>
    <source>
        <strain evidence="8">Al4</strain>
    </source>
</reference>
<keyword evidence="2 6" id="KW-0812">Transmembrane</keyword>
<keyword evidence="9" id="KW-1185">Reference proteome</keyword>
<feature type="transmembrane region" description="Helical" evidence="6">
    <location>
        <begin position="169"/>
        <end position="191"/>
    </location>
</feature>
<evidence type="ECO:0000313" key="9">
    <source>
        <dbReference type="Proteomes" id="UP000651452"/>
    </source>
</evidence>
<dbReference type="PANTHER" id="PTHR33048:SF47">
    <property type="entry name" value="INTEGRAL MEMBRANE PROTEIN-RELATED"/>
    <property type="match status" value="1"/>
</dbReference>
<evidence type="ECO:0000256" key="4">
    <source>
        <dbReference type="ARBA" id="ARBA00023136"/>
    </source>
</evidence>
<dbReference type="EMBL" id="RZGK01000003">
    <property type="protein sequence ID" value="KAF9700047.1"/>
    <property type="molecule type" value="Genomic_DNA"/>
</dbReference>
<comment type="subcellular location">
    <subcellularLocation>
        <location evidence="1">Membrane</location>
        <topology evidence="1">Multi-pass membrane protein</topology>
    </subcellularLocation>
</comment>
<proteinExistence type="inferred from homology"/>
<name>A0A8H7JC68_9PLEO</name>
<evidence type="ECO:0000259" key="7">
    <source>
        <dbReference type="Pfam" id="PF20684"/>
    </source>
</evidence>
<evidence type="ECO:0000256" key="6">
    <source>
        <dbReference type="SAM" id="Phobius"/>
    </source>
</evidence>
<feature type="transmembrane region" description="Helical" evidence="6">
    <location>
        <begin position="203"/>
        <end position="222"/>
    </location>
</feature>
<feature type="transmembrane region" description="Helical" evidence="6">
    <location>
        <begin position="42"/>
        <end position="64"/>
    </location>
</feature>
<dbReference type="InterPro" id="IPR052337">
    <property type="entry name" value="SAT4-like"/>
</dbReference>
<accession>A0A8H7JC68</accession>
<dbReference type="GO" id="GO:0016020">
    <property type="term" value="C:membrane"/>
    <property type="evidence" value="ECO:0007669"/>
    <property type="project" value="UniProtKB-SubCell"/>
</dbReference>
<dbReference type="Proteomes" id="UP000651452">
    <property type="component" value="Unassembled WGS sequence"/>
</dbReference>
<dbReference type="AlphaFoldDB" id="A0A8H7JC68"/>
<sequence>MSKALQIATYIITWTSFPIAITSCILRCYYCTYLKRSWRADDFMSVVVGVSLVGALGLWQRVMLLNCAGPEPNICNYSDPSGDALTWLFIMLIYYAILHFIVRSAFFTFYLQFSNQSNLRFWIGMGFGLNIMLLIIDVLLIVFQCKPIAATFEPLQRLTAQCMDQEFGLYAPAVLNAALNLYVLVLPLSTLWSIQTPTRRKMYICCVLTTGTAAVALGFIRLHALSILSTNTNTSAGVGEMMIMAALGMSLAAITHNLPSMRIFWRHVSRPRSNERDTSYRPCNVGS</sequence>
<keyword evidence="4 6" id="KW-0472">Membrane</keyword>
<feature type="transmembrane region" description="Helical" evidence="6">
    <location>
        <begin position="121"/>
        <end position="149"/>
    </location>
</feature>
<keyword evidence="3 6" id="KW-1133">Transmembrane helix</keyword>
<dbReference type="InterPro" id="IPR049326">
    <property type="entry name" value="Rhodopsin_dom_fungi"/>
</dbReference>
<evidence type="ECO:0000256" key="2">
    <source>
        <dbReference type="ARBA" id="ARBA00022692"/>
    </source>
</evidence>
<gene>
    <name evidence="8" type="ORF">EKO04_001587</name>
</gene>
<feature type="domain" description="Rhodopsin" evidence="7">
    <location>
        <begin position="26"/>
        <end position="265"/>
    </location>
</feature>
<reference evidence="8" key="1">
    <citation type="submission" date="2018-12" db="EMBL/GenBank/DDBJ databases">
        <authorList>
            <person name="Syme R.A."/>
            <person name="Farfan-Caceres L."/>
            <person name="Lichtenzveig J."/>
        </authorList>
    </citation>
    <scope>NUCLEOTIDE SEQUENCE</scope>
    <source>
        <strain evidence="8">Al4</strain>
    </source>
</reference>
<protein>
    <recommendedName>
        <fullName evidence="7">Rhodopsin domain-containing protein</fullName>
    </recommendedName>
</protein>